<protein>
    <submittedName>
        <fullName evidence="2">Uncharacterized protein</fullName>
    </submittedName>
</protein>
<comment type="caution">
    <text evidence="2">The sequence shown here is derived from an EMBL/GenBank/DDBJ whole genome shotgun (WGS) entry which is preliminary data.</text>
</comment>
<reference evidence="2 3" key="1">
    <citation type="journal article" date="2015" name="Nature">
        <title>rRNA introns, odd ribosomes, and small enigmatic genomes across a large radiation of phyla.</title>
        <authorList>
            <person name="Brown C.T."/>
            <person name="Hug L.A."/>
            <person name="Thomas B.C."/>
            <person name="Sharon I."/>
            <person name="Castelle C.J."/>
            <person name="Singh A."/>
            <person name="Wilkins M.J."/>
            <person name="Williams K.H."/>
            <person name="Banfield J.F."/>
        </authorList>
    </citation>
    <scope>NUCLEOTIDE SEQUENCE [LARGE SCALE GENOMIC DNA]</scope>
</reference>
<evidence type="ECO:0000313" key="3">
    <source>
        <dbReference type="Proteomes" id="UP000034349"/>
    </source>
</evidence>
<evidence type="ECO:0000256" key="1">
    <source>
        <dbReference type="SAM" id="Phobius"/>
    </source>
</evidence>
<dbReference type="Proteomes" id="UP000034349">
    <property type="component" value="Unassembled WGS sequence"/>
</dbReference>
<feature type="transmembrane region" description="Helical" evidence="1">
    <location>
        <begin position="21"/>
        <end position="42"/>
    </location>
</feature>
<keyword evidence="1" id="KW-1133">Transmembrane helix</keyword>
<proteinExistence type="predicted"/>
<organism evidence="2 3">
    <name type="scientific">Candidatus Roizmanbacteria bacterium GW2011_GWA2_32_13</name>
    <dbReference type="NCBI Taxonomy" id="1618475"/>
    <lineage>
        <taxon>Bacteria</taxon>
        <taxon>Candidatus Roizmaniibacteriota</taxon>
    </lineage>
</organism>
<accession>A0A0G0C007</accession>
<dbReference type="EMBL" id="LBOK01000015">
    <property type="protein sequence ID" value="KKP36602.1"/>
    <property type="molecule type" value="Genomic_DNA"/>
</dbReference>
<gene>
    <name evidence="2" type="ORF">UR23_C0015G0010</name>
</gene>
<keyword evidence="1" id="KW-0812">Transmembrane</keyword>
<dbReference type="AlphaFoldDB" id="A0A0G0C007"/>
<sequence length="77" mass="8213">MDPVQPNIIQPEPQVSSSNKILTISLVVLIIITVGLGGYTLLSINQKKTLPSTTPNISPSTNMKEDIVITPSAVERG</sequence>
<name>A0A0G0C007_9BACT</name>
<keyword evidence="1" id="KW-0472">Membrane</keyword>
<evidence type="ECO:0000313" key="2">
    <source>
        <dbReference type="EMBL" id="KKP36602.1"/>
    </source>
</evidence>